<evidence type="ECO:0000313" key="14">
    <source>
        <dbReference type="EMBL" id="RKO87118.1"/>
    </source>
</evidence>
<dbReference type="EMBL" id="KZ997668">
    <property type="protein sequence ID" value="RKO87118.1"/>
    <property type="molecule type" value="Genomic_DNA"/>
</dbReference>
<evidence type="ECO:0000256" key="2">
    <source>
        <dbReference type="ARBA" id="ARBA00022516"/>
    </source>
</evidence>
<dbReference type="PANTHER" id="PTHR32138">
    <property type="entry name" value="PHOSPHATIDYLETHANOLAMINE N-METHYLTRANSFERASE"/>
    <property type="match status" value="1"/>
</dbReference>
<dbReference type="Pfam" id="PF04191">
    <property type="entry name" value="PEMT"/>
    <property type="match status" value="2"/>
</dbReference>
<gene>
    <name evidence="14" type="ORF">BDK51DRAFT_25565</name>
</gene>
<dbReference type="EC" id="2.1.1.17" evidence="12"/>
<dbReference type="PIRSF" id="PIRSF000383">
    <property type="entry name" value="PEAMT"/>
    <property type="match status" value="1"/>
</dbReference>
<comment type="function">
    <text evidence="12">Catalyzes the first step of the methylation pathway of phosphatidylcholine biosynthesis, the SAM-dependent methylation of phosphatidylethanolamine (PE) to phosphatidylmonomethylethanolamine (PMME).</text>
</comment>
<comment type="similarity">
    <text evidence="12">Belongs to the class VI-like SAM-binding methyltransferase superfamily. CHO2 family.</text>
</comment>
<keyword evidence="12" id="KW-0256">Endoplasmic reticulum</keyword>
<dbReference type="PANTHER" id="PTHR32138:SF0">
    <property type="entry name" value="PHOSPHATIDYLETHANOLAMINE N-METHYLTRANSFERASE"/>
    <property type="match status" value="1"/>
</dbReference>
<dbReference type="GO" id="GO:0006656">
    <property type="term" value="P:phosphatidylcholine biosynthetic process"/>
    <property type="evidence" value="ECO:0007669"/>
    <property type="project" value="UniProtKB-UniRule"/>
</dbReference>
<dbReference type="Proteomes" id="UP000269721">
    <property type="component" value="Unassembled WGS sequence"/>
</dbReference>
<keyword evidence="5 12" id="KW-0949">S-adenosyl-L-methionine</keyword>
<evidence type="ECO:0000256" key="7">
    <source>
        <dbReference type="ARBA" id="ARBA00022989"/>
    </source>
</evidence>
<feature type="transmembrane region" description="Helical" evidence="12">
    <location>
        <begin position="397"/>
        <end position="421"/>
    </location>
</feature>
<comment type="subcellular location">
    <subcellularLocation>
        <location evidence="1">Endomembrane system</location>
        <topology evidence="1">Multi-pass membrane protein</topology>
    </subcellularLocation>
    <subcellularLocation>
        <location evidence="12">Endoplasmic reticulum membrane</location>
        <topology evidence="12">Multi-pass membrane protein</topology>
    </subcellularLocation>
</comment>
<feature type="transmembrane region" description="Helical" evidence="12">
    <location>
        <begin position="195"/>
        <end position="217"/>
    </location>
</feature>
<protein>
    <recommendedName>
        <fullName evidence="12">Phosphatidylethanolamine N-methyltransferase</fullName>
        <shortName evidence="12">PEAMT</shortName>
        <ecNumber evidence="12">2.1.1.17</ecNumber>
    </recommendedName>
</protein>
<sequence>MALEFSLFLFTSAPREVFLALFVFWRLAYNFGLGVLLHVQSKDRTLVRIAKKAGLGPGDAAKRGWFAKYLVAQVEKKMSDEGRTYDYESMPLEFNTWIFYRGLVDIILVNDFTCYFLFSVAYFQAPAGGHGFTDVLRYIGGFLMLVFNLWVKTDAHRVVKDFAWYWGDFFFLVDASLIFDGVFELAPHPMYSVGYIGFYGTALIAQSYWVLFISLAAHASQMAFLHWVENPHIDKTYNRPRGGDGDKKDRAPIEKYFHMDLLVFRNLDWFRSTDLQTVLIVGYTVLVAFLIGPIPEDKHWNSWKFWFFIGQAFFWRVFHTYGLGLVLYLQSNFKFWNRHFIKYGESLREGFQHWKVIYNTSQIMTYVSFLICAWKLYTLPETWITSPALLLHTLGALFIILHIWVAVSIYEVIGSLGWFYGDFFIDALRYRNGPIYTGIYRYLDNPLLYTFSCWGIALITRSPALYVLTFFGQISNYLFLHYVERPHMQALYGEKIRTEAGVERVLKSKVGELEKAGTAVVEKLAKDLDLVEVLERVRALRRTGQSELKRVLGRGAGGRRSKSGASPASAIDSPLPVTPSASDTEWRSGTEADEDSSSASEMPGPDDGPEGLRRRRRSREGALAAAGAGAGAGSGRIKEDGNVAHAIAKVIGDLEDMVDRAGRGVARLATAAGLEEFEPATRHLPTSLYSVALTTISPSTPATFPLGAPIPLSFSAPLGTLTPKDWIGIYPVAQNPRPDVTTTKSHGKWLYVTARGPNDSSDIPSPTTPAAIATLIVESNPTAAVGSSGEAMTGKLVFTGARLPWKAGTYEARYHRDGKYGVVTVSRPFEIVAEPVVGDDAADVGEPGPALEALRAVVERCVDLNVGAGDRPLDVHEHCLERVPPGDECLDVASFEKYKEEVSRRIVYAIKHMFGIEFSWKVVALVRSVDRLARR</sequence>
<keyword evidence="7 12" id="KW-1133">Transmembrane helix</keyword>
<evidence type="ECO:0000256" key="12">
    <source>
        <dbReference type="RuleBase" id="RU361122"/>
    </source>
</evidence>
<keyword evidence="10 12" id="KW-0594">Phospholipid biosynthesis</keyword>
<evidence type="ECO:0000256" key="10">
    <source>
        <dbReference type="ARBA" id="ARBA00023209"/>
    </source>
</evidence>
<dbReference type="GO" id="GO:0032259">
    <property type="term" value="P:methylation"/>
    <property type="evidence" value="ECO:0007669"/>
    <property type="project" value="UniProtKB-KW"/>
</dbReference>
<keyword evidence="6 12" id="KW-0812">Transmembrane</keyword>
<keyword evidence="15" id="KW-1185">Reference proteome</keyword>
<dbReference type="InterPro" id="IPR016219">
    <property type="entry name" value="Phosphatid-EA_MeTrfase_fun"/>
</dbReference>
<comment type="caution">
    <text evidence="12">Lacks conserved residue(s) required for the propagation of feature annotation.</text>
</comment>
<name>A0A4P9W7T9_9FUNG</name>
<keyword evidence="2 12" id="KW-0444">Lipid biosynthesis</keyword>
<evidence type="ECO:0000256" key="3">
    <source>
        <dbReference type="ARBA" id="ARBA00022603"/>
    </source>
</evidence>
<dbReference type="PROSITE" id="PS51598">
    <property type="entry name" value="SAM_CHO2"/>
    <property type="match status" value="1"/>
</dbReference>
<reference evidence="15" key="1">
    <citation type="journal article" date="2018" name="Nat. Microbiol.">
        <title>Leveraging single-cell genomics to expand the fungal tree of life.</title>
        <authorList>
            <person name="Ahrendt S.R."/>
            <person name="Quandt C.A."/>
            <person name="Ciobanu D."/>
            <person name="Clum A."/>
            <person name="Salamov A."/>
            <person name="Andreopoulos B."/>
            <person name="Cheng J.F."/>
            <person name="Woyke T."/>
            <person name="Pelin A."/>
            <person name="Henrissat B."/>
            <person name="Reynolds N.K."/>
            <person name="Benny G.L."/>
            <person name="Smith M.E."/>
            <person name="James T.Y."/>
            <person name="Grigoriev I.V."/>
        </authorList>
    </citation>
    <scope>NUCLEOTIDE SEQUENCE [LARGE SCALE GENOMIC DNA]</scope>
</reference>
<evidence type="ECO:0000256" key="5">
    <source>
        <dbReference type="ARBA" id="ARBA00022691"/>
    </source>
</evidence>
<evidence type="ECO:0000256" key="9">
    <source>
        <dbReference type="ARBA" id="ARBA00023136"/>
    </source>
</evidence>
<dbReference type="GO" id="GO:0004608">
    <property type="term" value="F:phosphatidylethanolamine N-methyltransferase activity"/>
    <property type="evidence" value="ECO:0007669"/>
    <property type="project" value="UniProtKB-UniRule"/>
</dbReference>
<feature type="transmembrane region" description="Helical" evidence="12">
    <location>
        <begin position="135"/>
        <end position="151"/>
    </location>
</feature>
<evidence type="ECO:0000256" key="8">
    <source>
        <dbReference type="ARBA" id="ARBA00023098"/>
    </source>
</evidence>
<evidence type="ECO:0000256" key="4">
    <source>
        <dbReference type="ARBA" id="ARBA00022679"/>
    </source>
</evidence>
<organism evidence="14 15">
    <name type="scientific">Blyttiomyces helicus</name>
    <dbReference type="NCBI Taxonomy" id="388810"/>
    <lineage>
        <taxon>Eukaryota</taxon>
        <taxon>Fungi</taxon>
        <taxon>Fungi incertae sedis</taxon>
        <taxon>Chytridiomycota</taxon>
        <taxon>Chytridiomycota incertae sedis</taxon>
        <taxon>Chytridiomycetes</taxon>
        <taxon>Chytridiomycetes incertae sedis</taxon>
        <taxon>Blyttiomyces</taxon>
    </lineage>
</organism>
<feature type="transmembrane region" description="Helical" evidence="12">
    <location>
        <begin position="442"/>
        <end position="459"/>
    </location>
</feature>
<comment type="catalytic activity">
    <reaction evidence="12">
        <text>a 1,2-diacyl-sn-glycero-3-phosphoethanolamine + S-adenosyl-L-methionine = a 1,2-diacyl-sn-glycero-3-phospho-N-methylethanolamine + S-adenosyl-L-homocysteine + H(+)</text>
        <dbReference type="Rhea" id="RHEA:11164"/>
        <dbReference type="ChEBI" id="CHEBI:15378"/>
        <dbReference type="ChEBI" id="CHEBI:57856"/>
        <dbReference type="ChEBI" id="CHEBI:59789"/>
        <dbReference type="ChEBI" id="CHEBI:64573"/>
        <dbReference type="ChEBI" id="CHEBI:64612"/>
        <dbReference type="EC" id="2.1.1.17"/>
    </reaction>
</comment>
<keyword evidence="11 12" id="KW-1208">Phospholipid metabolism</keyword>
<dbReference type="UniPathway" id="UPA00753"/>
<dbReference type="OrthoDB" id="4583at2759"/>
<dbReference type="GO" id="GO:0005789">
    <property type="term" value="C:endoplasmic reticulum membrane"/>
    <property type="evidence" value="ECO:0007669"/>
    <property type="project" value="UniProtKB-SubCell"/>
</dbReference>
<dbReference type="InterPro" id="IPR007318">
    <property type="entry name" value="Phopholipid_MeTrfase"/>
</dbReference>
<proteinExistence type="inferred from homology"/>
<evidence type="ECO:0000256" key="13">
    <source>
        <dbReference type="SAM" id="MobiDB-lite"/>
    </source>
</evidence>
<evidence type="ECO:0000256" key="6">
    <source>
        <dbReference type="ARBA" id="ARBA00022692"/>
    </source>
</evidence>
<evidence type="ECO:0000256" key="11">
    <source>
        <dbReference type="ARBA" id="ARBA00023264"/>
    </source>
</evidence>
<feature type="transmembrane region" description="Helical" evidence="12">
    <location>
        <begin position="306"/>
        <end position="329"/>
    </location>
</feature>
<feature type="non-terminal residue" evidence="14">
    <location>
        <position position="935"/>
    </location>
</feature>
<keyword evidence="8 12" id="KW-0443">Lipid metabolism</keyword>
<comment type="pathway">
    <text evidence="12">Phospholipid metabolism; phosphatidylcholine biosynthesis.</text>
</comment>
<feature type="transmembrane region" description="Helical" evidence="12">
    <location>
        <begin position="98"/>
        <end position="123"/>
    </location>
</feature>
<dbReference type="AlphaFoldDB" id="A0A4P9W7T9"/>
<keyword evidence="3 12" id="KW-0489">Methyltransferase</keyword>
<feature type="transmembrane region" description="Helical" evidence="12">
    <location>
        <begin position="163"/>
        <end position="183"/>
    </location>
</feature>
<evidence type="ECO:0000256" key="1">
    <source>
        <dbReference type="ARBA" id="ARBA00004127"/>
    </source>
</evidence>
<evidence type="ECO:0000313" key="15">
    <source>
        <dbReference type="Proteomes" id="UP000269721"/>
    </source>
</evidence>
<feature type="transmembrane region" description="Helical" evidence="12">
    <location>
        <begin position="275"/>
        <end position="294"/>
    </location>
</feature>
<feature type="transmembrane region" description="Helical" evidence="12">
    <location>
        <begin position="17"/>
        <end position="39"/>
    </location>
</feature>
<keyword evidence="4 12" id="KW-0808">Transferase</keyword>
<keyword evidence="9 12" id="KW-0472">Membrane</keyword>
<feature type="transmembrane region" description="Helical" evidence="12">
    <location>
        <begin position="356"/>
        <end position="377"/>
    </location>
</feature>
<feature type="region of interest" description="Disordered" evidence="13">
    <location>
        <begin position="551"/>
        <end position="637"/>
    </location>
</feature>
<accession>A0A4P9W7T9</accession>